<gene>
    <name evidence="2" type="ORF">ITP53_43800</name>
</gene>
<protein>
    <submittedName>
        <fullName evidence="2">Transposase</fullName>
    </submittedName>
</protein>
<dbReference type="InterPro" id="IPR002559">
    <property type="entry name" value="Transposase_11"/>
</dbReference>
<accession>A0A931AGF3</accession>
<organism evidence="2 3">
    <name type="scientific">Nonomuraea cypriaca</name>
    <dbReference type="NCBI Taxonomy" id="1187855"/>
    <lineage>
        <taxon>Bacteria</taxon>
        <taxon>Bacillati</taxon>
        <taxon>Actinomycetota</taxon>
        <taxon>Actinomycetes</taxon>
        <taxon>Streptosporangiales</taxon>
        <taxon>Streptosporangiaceae</taxon>
        <taxon>Nonomuraea</taxon>
    </lineage>
</organism>
<dbReference type="PANTHER" id="PTHR33258:SF1">
    <property type="entry name" value="TRANSPOSASE INSL FOR INSERTION SEQUENCE ELEMENT IS186A-RELATED"/>
    <property type="match status" value="1"/>
</dbReference>
<dbReference type="Proteomes" id="UP000605361">
    <property type="component" value="Unassembled WGS sequence"/>
</dbReference>
<dbReference type="EMBL" id="JADOGI010000213">
    <property type="protein sequence ID" value="MBF8192492.1"/>
    <property type="molecule type" value="Genomic_DNA"/>
</dbReference>
<proteinExistence type="predicted"/>
<dbReference type="AlphaFoldDB" id="A0A931AGF3"/>
<dbReference type="Gene3D" id="3.90.350.10">
    <property type="entry name" value="Transposase Inhibitor Protein From Tn5, Chain A, domain 1"/>
    <property type="match status" value="1"/>
</dbReference>
<dbReference type="GO" id="GO:0004803">
    <property type="term" value="F:transposase activity"/>
    <property type="evidence" value="ECO:0007669"/>
    <property type="project" value="InterPro"/>
</dbReference>
<evidence type="ECO:0000313" key="3">
    <source>
        <dbReference type="Proteomes" id="UP000605361"/>
    </source>
</evidence>
<evidence type="ECO:0000313" key="2">
    <source>
        <dbReference type="EMBL" id="MBF8192492.1"/>
    </source>
</evidence>
<dbReference type="GO" id="GO:0003677">
    <property type="term" value="F:DNA binding"/>
    <property type="evidence" value="ECO:0007669"/>
    <property type="project" value="InterPro"/>
</dbReference>
<dbReference type="SUPFAM" id="SSF53098">
    <property type="entry name" value="Ribonuclease H-like"/>
    <property type="match status" value="1"/>
</dbReference>
<keyword evidence="3" id="KW-1185">Reference proteome</keyword>
<name>A0A931AGF3_9ACTN</name>
<dbReference type="PANTHER" id="PTHR33258">
    <property type="entry name" value="TRANSPOSASE INSL FOR INSERTION SEQUENCE ELEMENT IS186A-RELATED"/>
    <property type="match status" value="1"/>
</dbReference>
<feature type="domain" description="Transposase IS4-like" evidence="1">
    <location>
        <begin position="7"/>
        <end position="149"/>
    </location>
</feature>
<dbReference type="GO" id="GO:0006313">
    <property type="term" value="P:DNA transposition"/>
    <property type="evidence" value="ECO:0007669"/>
    <property type="project" value="InterPro"/>
</dbReference>
<dbReference type="Pfam" id="PF01609">
    <property type="entry name" value="DDE_Tnp_1"/>
    <property type="match status" value="1"/>
</dbReference>
<reference evidence="2" key="1">
    <citation type="submission" date="2020-11" db="EMBL/GenBank/DDBJ databases">
        <title>Whole-genome analyses of Nonomuraea sp. K274.</title>
        <authorList>
            <person name="Veyisoglu A."/>
        </authorList>
    </citation>
    <scope>NUCLEOTIDE SEQUENCE</scope>
    <source>
        <strain evidence="2">K274</strain>
    </source>
</reference>
<evidence type="ECO:0000259" key="1">
    <source>
        <dbReference type="Pfam" id="PF01609"/>
    </source>
</evidence>
<sequence>MRAYATGERTAAARLLGAIGSGMLVLFDRGFCSHLLFRDAVTTGADLIFRVSSSFALSPVTVLEDGTYLAELKPRRKADGPPITVRVIEYSVASRALGKPSTTSELFCLVTNLTDPASAPALELAALYARRWKIEVLYKAVKIDLNGARPVLRSGHADTVLAEIWSLLAVFQILLRLSGAAISAHTDDGQPISLDQISIKNARGALRRTIGQATAHVTEMTHAMAAFTRDVLSALTPRRPRRTTDRKRKAHQGDLLKTFRVICTIIPHPMTPRTAQPQAA</sequence>
<dbReference type="InterPro" id="IPR012337">
    <property type="entry name" value="RNaseH-like_sf"/>
</dbReference>
<comment type="caution">
    <text evidence="2">The sequence shown here is derived from an EMBL/GenBank/DDBJ whole genome shotgun (WGS) entry which is preliminary data.</text>
</comment>